<comment type="caution">
    <text evidence="8">Lacks conserved residue(s) required for the propagation of feature annotation.</text>
</comment>
<feature type="binding site" evidence="8">
    <location>
        <position position="28"/>
    </location>
    <ligand>
        <name>3-phosphoshikimate</name>
        <dbReference type="ChEBI" id="CHEBI:145989"/>
    </ligand>
</feature>
<comment type="function">
    <text evidence="8">Catalyzes the transfer of the enolpyruvyl moiety of phosphoenolpyruvate (PEP) to the 5-hydroxyl of shikimate-3-phosphate (S3P) to produce enolpyruvyl shikimate-3-phosphate and inorganic phosphate.</text>
</comment>
<feature type="active site" description="Proton acceptor" evidence="8">
    <location>
        <position position="317"/>
    </location>
</feature>
<dbReference type="PIRSF" id="PIRSF000505">
    <property type="entry name" value="EPSPS"/>
    <property type="match status" value="1"/>
</dbReference>
<feature type="binding site" evidence="8">
    <location>
        <position position="123"/>
    </location>
    <ligand>
        <name>phosphoenolpyruvate</name>
        <dbReference type="ChEBI" id="CHEBI:58702"/>
    </ligand>
</feature>
<comment type="subcellular location">
    <subcellularLocation>
        <location evidence="8">Cytoplasm</location>
    </subcellularLocation>
</comment>
<dbReference type="GO" id="GO:0003866">
    <property type="term" value="F:3-phosphoshikimate 1-carboxyvinyltransferase activity"/>
    <property type="evidence" value="ECO:0007669"/>
    <property type="project" value="UniProtKB-UniRule"/>
</dbReference>
<keyword evidence="4 8" id="KW-0028">Amino-acid biosynthesis</keyword>
<dbReference type="FunFam" id="3.65.10.10:FF:000005">
    <property type="entry name" value="3-phosphoshikimate 1-carboxyvinyltransferase"/>
    <property type="match status" value="1"/>
</dbReference>
<dbReference type="GO" id="GO:0009423">
    <property type="term" value="P:chorismate biosynthetic process"/>
    <property type="evidence" value="ECO:0007669"/>
    <property type="project" value="UniProtKB-UniRule"/>
</dbReference>
<organism evidence="10 11">
    <name type="scientific">Staphylococcus auricularis</name>
    <dbReference type="NCBI Taxonomy" id="29379"/>
    <lineage>
        <taxon>Bacteria</taxon>
        <taxon>Bacillati</taxon>
        <taxon>Bacillota</taxon>
        <taxon>Bacilli</taxon>
        <taxon>Bacillales</taxon>
        <taxon>Staphylococcaceae</taxon>
        <taxon>Staphylococcus</taxon>
    </lineage>
</organism>
<dbReference type="GO" id="GO:0008652">
    <property type="term" value="P:amino acid biosynthetic process"/>
    <property type="evidence" value="ECO:0007669"/>
    <property type="project" value="UniProtKB-KW"/>
</dbReference>
<keyword evidence="3 8" id="KW-0963">Cytoplasm</keyword>
<evidence type="ECO:0000256" key="7">
    <source>
        <dbReference type="ARBA" id="ARBA00044633"/>
    </source>
</evidence>
<dbReference type="InterPro" id="IPR001986">
    <property type="entry name" value="Enolpyruvate_Tfrase_dom"/>
</dbReference>
<dbReference type="InterPro" id="IPR006264">
    <property type="entry name" value="EPSP_synthase"/>
</dbReference>
<feature type="binding site" evidence="8">
    <location>
        <position position="169"/>
    </location>
    <ligand>
        <name>3-phosphoshikimate</name>
        <dbReference type="ChEBI" id="CHEBI:145989"/>
    </ligand>
</feature>
<comment type="similarity">
    <text evidence="2 8">Belongs to the EPSP synthase family.</text>
</comment>
<dbReference type="PANTHER" id="PTHR21090">
    <property type="entry name" value="AROM/DEHYDROQUINATE SYNTHASE"/>
    <property type="match status" value="1"/>
</dbReference>
<dbReference type="NCBIfam" id="TIGR01356">
    <property type="entry name" value="aroA"/>
    <property type="match status" value="1"/>
</dbReference>
<dbReference type="AlphaFoldDB" id="A0AAP8PQ94"/>
<evidence type="ECO:0000256" key="3">
    <source>
        <dbReference type="ARBA" id="ARBA00022490"/>
    </source>
</evidence>
<keyword evidence="5 8" id="KW-0808">Transferase</keyword>
<evidence type="ECO:0000256" key="6">
    <source>
        <dbReference type="ARBA" id="ARBA00023141"/>
    </source>
</evidence>
<dbReference type="EC" id="2.5.1.19" evidence="8"/>
<dbReference type="GO" id="GO:0009073">
    <property type="term" value="P:aromatic amino acid family biosynthetic process"/>
    <property type="evidence" value="ECO:0007669"/>
    <property type="project" value="UniProtKB-KW"/>
</dbReference>
<dbReference type="EMBL" id="PPQW01000007">
    <property type="protein sequence ID" value="PNZ68936.1"/>
    <property type="molecule type" value="Genomic_DNA"/>
</dbReference>
<dbReference type="Pfam" id="PF00275">
    <property type="entry name" value="EPSP_synthase"/>
    <property type="match status" value="1"/>
</dbReference>
<evidence type="ECO:0000313" key="11">
    <source>
        <dbReference type="Proteomes" id="UP000242470"/>
    </source>
</evidence>
<evidence type="ECO:0000256" key="8">
    <source>
        <dbReference type="HAMAP-Rule" id="MF_00210"/>
    </source>
</evidence>
<evidence type="ECO:0000256" key="5">
    <source>
        <dbReference type="ARBA" id="ARBA00022679"/>
    </source>
</evidence>
<gene>
    <name evidence="8 10" type="primary">aroA</name>
    <name evidence="10" type="ORF">CD158_01950</name>
</gene>
<feature type="binding site" evidence="8">
    <location>
        <position position="317"/>
    </location>
    <ligand>
        <name>3-phosphoshikimate</name>
        <dbReference type="ChEBI" id="CHEBI:145989"/>
    </ligand>
</feature>
<dbReference type="GO" id="GO:0005737">
    <property type="term" value="C:cytoplasm"/>
    <property type="evidence" value="ECO:0007669"/>
    <property type="project" value="UniProtKB-SubCell"/>
</dbReference>
<dbReference type="SUPFAM" id="SSF55205">
    <property type="entry name" value="EPT/RTPC-like"/>
    <property type="match status" value="1"/>
</dbReference>
<feature type="binding site" evidence="8">
    <location>
        <position position="344"/>
    </location>
    <ligand>
        <name>3-phosphoshikimate</name>
        <dbReference type="ChEBI" id="CHEBI:145989"/>
    </ligand>
</feature>
<dbReference type="InterPro" id="IPR036968">
    <property type="entry name" value="Enolpyruvate_Tfrase_sf"/>
</dbReference>
<protein>
    <recommendedName>
        <fullName evidence="8">3-phosphoshikimate 1-carboxyvinyltransferase</fullName>
        <ecNumber evidence="8">2.5.1.19</ecNumber>
    </recommendedName>
    <alternativeName>
        <fullName evidence="8">5-enolpyruvylshikimate-3-phosphate synthase</fullName>
        <shortName evidence="8">EPSP synthase</shortName>
        <shortName evidence="8">EPSPS</shortName>
    </alternativeName>
</protein>
<comment type="caution">
    <text evidence="10">The sequence shown here is derived from an EMBL/GenBank/DDBJ whole genome shotgun (WGS) entry which is preliminary data.</text>
</comment>
<evidence type="ECO:0000256" key="4">
    <source>
        <dbReference type="ARBA" id="ARBA00022605"/>
    </source>
</evidence>
<reference evidence="10 11" key="1">
    <citation type="submission" date="2017-08" db="EMBL/GenBank/DDBJ databases">
        <title>Draft genome sequences of 64 type strains of genus Staph aureus.</title>
        <authorList>
            <person name="Cole K."/>
            <person name="Golubchik T."/>
            <person name="Russell J."/>
            <person name="Foster D."/>
            <person name="Llewelyn M."/>
            <person name="Wilson D."/>
            <person name="Crook D."/>
            <person name="Paul J."/>
        </authorList>
    </citation>
    <scope>NUCLEOTIDE SEQUENCE [LARGE SCALE GENOMIC DNA]</scope>
    <source>
        <strain evidence="10 11">NCTC 12101</strain>
    </source>
</reference>
<dbReference type="PANTHER" id="PTHR21090:SF5">
    <property type="entry name" value="PENTAFUNCTIONAL AROM POLYPEPTIDE"/>
    <property type="match status" value="1"/>
</dbReference>
<feature type="binding site" evidence="8">
    <location>
        <position position="23"/>
    </location>
    <ligand>
        <name>phosphoenolpyruvate</name>
        <dbReference type="ChEBI" id="CHEBI:58702"/>
    </ligand>
</feature>
<proteinExistence type="inferred from homology"/>
<dbReference type="PROSITE" id="PS00104">
    <property type="entry name" value="EPSP_SYNTHASE_1"/>
    <property type="match status" value="1"/>
</dbReference>
<evidence type="ECO:0000256" key="2">
    <source>
        <dbReference type="ARBA" id="ARBA00009948"/>
    </source>
</evidence>
<sequence>MNTTETIDLKGPLKGELTVPGDKSMTHRAIILSALAKGTSTIYEPLLGQDCLRTVDIFRTLGVDITIEKHKIVVRSPGYQQFKTPHQVLYTGNSGTTTRLLSGVMSGLGIESVLSGDASIGTRPMNRVIEPLTLMNADIFGIEGNYTPLIIRPSKIKGIHYNMKVASAQVKSALLFAGLFADDETCIREKETTRNHTETMLAHYHVPVQVEGHQITIPPKAIQHIKPADFYVPGDISSAAYFIVAALITPDSDITIHNVGINPTRSGIIDIVKQMNGKITLFNKSTGAEPTASIRVQYSPQLVGMLINGKLIPRVIDEIPVIALLCTQGNSDTAIHDAEELKIKETNRIDTTAQMLNKLGFKLEPLHDGLHIQPSTLTEVTIVDSCTDHRIAMTLAVASLLTTEPIDIERFDAVDVSFPGFLNTLKHLTNEGD</sequence>
<comment type="subunit">
    <text evidence="8">Monomer.</text>
</comment>
<feature type="binding site" evidence="8">
    <location>
        <position position="348"/>
    </location>
    <ligand>
        <name>phosphoenolpyruvate</name>
        <dbReference type="ChEBI" id="CHEBI:58702"/>
    </ligand>
</feature>
<feature type="binding site" evidence="8">
    <location>
        <position position="390"/>
    </location>
    <ligand>
        <name>phosphoenolpyruvate</name>
        <dbReference type="ChEBI" id="CHEBI:58702"/>
    </ligand>
</feature>
<feature type="binding site" evidence="8">
    <location>
        <position position="23"/>
    </location>
    <ligand>
        <name>3-phosphoshikimate</name>
        <dbReference type="ChEBI" id="CHEBI:145989"/>
    </ligand>
</feature>
<evidence type="ECO:0000259" key="9">
    <source>
        <dbReference type="Pfam" id="PF00275"/>
    </source>
</evidence>
<comment type="catalytic activity">
    <reaction evidence="7">
        <text>3-phosphoshikimate + phosphoenolpyruvate = 5-O-(1-carboxyvinyl)-3-phosphoshikimate + phosphate</text>
        <dbReference type="Rhea" id="RHEA:21256"/>
        <dbReference type="ChEBI" id="CHEBI:43474"/>
        <dbReference type="ChEBI" id="CHEBI:57701"/>
        <dbReference type="ChEBI" id="CHEBI:58702"/>
        <dbReference type="ChEBI" id="CHEBI:145989"/>
        <dbReference type="EC" id="2.5.1.19"/>
    </reaction>
    <physiologicalReaction direction="left-to-right" evidence="7">
        <dbReference type="Rhea" id="RHEA:21257"/>
    </physiologicalReaction>
</comment>
<comment type="pathway">
    <text evidence="1 8">Metabolic intermediate biosynthesis; chorismate biosynthesis; chorismate from D-erythrose 4-phosphate and phosphoenolpyruvate: step 6/7.</text>
</comment>
<dbReference type="CDD" id="cd01556">
    <property type="entry name" value="EPSP_synthase"/>
    <property type="match status" value="1"/>
</dbReference>
<feature type="binding site" evidence="8">
    <location>
        <position position="24"/>
    </location>
    <ligand>
        <name>3-phosphoshikimate</name>
        <dbReference type="ChEBI" id="CHEBI:145989"/>
    </ligand>
</feature>
<dbReference type="Gene3D" id="3.65.10.10">
    <property type="entry name" value="Enolpyruvate transferase domain"/>
    <property type="match status" value="2"/>
</dbReference>
<dbReference type="InterPro" id="IPR023193">
    <property type="entry name" value="EPSP_synthase_CS"/>
</dbReference>
<keyword evidence="6 8" id="KW-0057">Aromatic amino acid biosynthesis</keyword>
<feature type="domain" description="Enolpyruvate transferase" evidence="9">
    <location>
        <begin position="10"/>
        <end position="425"/>
    </location>
</feature>
<evidence type="ECO:0000256" key="1">
    <source>
        <dbReference type="ARBA" id="ARBA00004811"/>
    </source>
</evidence>
<dbReference type="HAMAP" id="MF_00210">
    <property type="entry name" value="EPSP_synth"/>
    <property type="match status" value="1"/>
</dbReference>
<dbReference type="PROSITE" id="PS00885">
    <property type="entry name" value="EPSP_SYNTHASE_2"/>
    <property type="match status" value="1"/>
</dbReference>
<accession>A0AAP8PQ94</accession>
<dbReference type="GeneID" id="64982233"/>
<dbReference type="RefSeq" id="WP_059106762.1">
    <property type="nucleotide sequence ID" value="NZ_AP024589.1"/>
</dbReference>
<dbReference type="InterPro" id="IPR013792">
    <property type="entry name" value="RNA3'P_cycl/enolpyr_Trfase_a/b"/>
</dbReference>
<name>A0AAP8PQ94_9STAP</name>
<feature type="binding site" evidence="8">
    <location>
        <position position="169"/>
    </location>
    <ligand>
        <name>phosphoenolpyruvate</name>
        <dbReference type="ChEBI" id="CHEBI:58702"/>
    </ligand>
</feature>
<evidence type="ECO:0000313" key="10">
    <source>
        <dbReference type="EMBL" id="PNZ68936.1"/>
    </source>
</evidence>
<dbReference type="Proteomes" id="UP000242470">
    <property type="component" value="Unassembled WGS sequence"/>
</dbReference>
<feature type="binding site" evidence="8">
    <location>
        <position position="167"/>
    </location>
    <ligand>
        <name>3-phosphoshikimate</name>
        <dbReference type="ChEBI" id="CHEBI:145989"/>
    </ligand>
</feature>
<feature type="binding site" evidence="8">
    <location>
        <position position="95"/>
    </location>
    <ligand>
        <name>phosphoenolpyruvate</name>
        <dbReference type="ChEBI" id="CHEBI:58702"/>
    </ligand>
</feature>